<feature type="domain" description="Histidine kinase" evidence="8">
    <location>
        <begin position="237"/>
        <end position="455"/>
    </location>
</feature>
<dbReference type="SMART" id="SM00388">
    <property type="entry name" value="HisKA"/>
    <property type="match status" value="1"/>
</dbReference>
<dbReference type="NCBIfam" id="NF041735">
    <property type="entry name" value="hist_kin_RppB"/>
    <property type="match status" value="1"/>
</dbReference>
<dbReference type="InterPro" id="IPR050351">
    <property type="entry name" value="BphY/WalK/GraS-like"/>
</dbReference>
<feature type="transmembrane region" description="Helical" evidence="7">
    <location>
        <begin position="15"/>
        <end position="37"/>
    </location>
</feature>
<dbReference type="InterPro" id="IPR036890">
    <property type="entry name" value="HATPase_C_sf"/>
</dbReference>
<keyword evidence="7" id="KW-0472">Membrane</keyword>
<sequence>MNSYSLFRRSRLRLALWYAGVMGVILSVSGLGMYRAMVQTKWAGMEREIESIAGTLHDSVEPLLPPSEEPTAVLQQIFPDLCVSGQPCKATPTLIQRHTIGISDRTTYYIRLFNHQGKLLAFSPNQPLSLPPTLNRSSWQTFRTAKGIRYHQFTTILHSANSHSLANEANADSSWGYLQIGRTLEHFDAEIRRIQWIMAIGLPIALSLVATSSWWLSGLAMQPIYQSYQQQQQFTANAAHELRSPLASLLATVEAILRIPQSNQQDIQIMLHTVERQGRRLSHLIADLLLLTSLEQNSGAKPFQPCCLNDLVSDLTEEFLELATAADINLKSQIPTCEVYTLGNESQLYRLVSNLIANAIQYTPRGGYVTVSLVKGDYTAVIAVKDTGIGIELADQKRIFDRFYRVDGDRSRKTGGTGLGLAIAQAIAQKHQAHLKVESQVGIGSIFTLEIKVLSSIEPIWHPLLFDHSLEIKHRS</sequence>
<keyword evidence="3" id="KW-0597">Phosphoprotein</keyword>
<dbReference type="InterPro" id="IPR003661">
    <property type="entry name" value="HisK_dim/P_dom"/>
</dbReference>
<evidence type="ECO:0000256" key="4">
    <source>
        <dbReference type="ARBA" id="ARBA00022679"/>
    </source>
</evidence>
<protein>
    <recommendedName>
        <fullName evidence="2">histidine kinase</fullName>
        <ecNumber evidence="2">2.7.13.3</ecNumber>
    </recommendedName>
</protein>
<keyword evidence="6" id="KW-0902">Two-component regulatory system</keyword>
<name>A0ABU5UGZ1_9CYAN</name>
<dbReference type="SUPFAM" id="SSF55874">
    <property type="entry name" value="ATPase domain of HSP90 chaperone/DNA topoisomerase II/histidine kinase"/>
    <property type="match status" value="1"/>
</dbReference>
<dbReference type="Proteomes" id="UP001302120">
    <property type="component" value="Unassembled WGS sequence"/>
</dbReference>
<dbReference type="InterPro" id="IPR036097">
    <property type="entry name" value="HisK_dim/P_sf"/>
</dbReference>
<evidence type="ECO:0000256" key="3">
    <source>
        <dbReference type="ARBA" id="ARBA00022553"/>
    </source>
</evidence>
<evidence type="ECO:0000256" key="2">
    <source>
        <dbReference type="ARBA" id="ARBA00012438"/>
    </source>
</evidence>
<dbReference type="EMBL" id="JAYGHG010000028">
    <property type="protein sequence ID" value="MEA5582754.1"/>
    <property type="molecule type" value="Genomic_DNA"/>
</dbReference>
<dbReference type="SUPFAM" id="SSF47384">
    <property type="entry name" value="Homodimeric domain of signal transducing histidine kinase"/>
    <property type="match status" value="1"/>
</dbReference>
<dbReference type="PROSITE" id="PS50109">
    <property type="entry name" value="HIS_KIN"/>
    <property type="match status" value="1"/>
</dbReference>
<evidence type="ECO:0000256" key="1">
    <source>
        <dbReference type="ARBA" id="ARBA00000085"/>
    </source>
</evidence>
<dbReference type="InterPro" id="IPR003594">
    <property type="entry name" value="HATPase_dom"/>
</dbReference>
<evidence type="ECO:0000256" key="5">
    <source>
        <dbReference type="ARBA" id="ARBA00022777"/>
    </source>
</evidence>
<dbReference type="PANTHER" id="PTHR45453">
    <property type="entry name" value="PHOSPHATE REGULON SENSOR PROTEIN PHOR"/>
    <property type="match status" value="1"/>
</dbReference>
<accession>A0ABU5UGZ1</accession>
<comment type="catalytic activity">
    <reaction evidence="1">
        <text>ATP + protein L-histidine = ADP + protein N-phospho-L-histidine.</text>
        <dbReference type="EC" id="2.7.13.3"/>
    </reaction>
</comment>
<dbReference type="GO" id="GO:0004673">
    <property type="term" value="F:protein histidine kinase activity"/>
    <property type="evidence" value="ECO:0007669"/>
    <property type="project" value="UniProtKB-EC"/>
</dbReference>
<keyword evidence="4 9" id="KW-0808">Transferase</keyword>
<evidence type="ECO:0000313" key="9">
    <source>
        <dbReference type="EMBL" id="MEA5582754.1"/>
    </source>
</evidence>
<evidence type="ECO:0000313" key="10">
    <source>
        <dbReference type="Proteomes" id="UP001302120"/>
    </source>
</evidence>
<gene>
    <name evidence="9" type="primary">rppB</name>
    <name evidence="9" type="ORF">VB620_15565</name>
</gene>
<dbReference type="Gene3D" id="1.10.287.130">
    <property type="match status" value="1"/>
</dbReference>
<keyword evidence="5 9" id="KW-0418">Kinase</keyword>
<dbReference type="RefSeq" id="WP_323197067.1">
    <property type="nucleotide sequence ID" value="NZ_JAYGHG010000028.1"/>
</dbReference>
<dbReference type="Pfam" id="PF02518">
    <property type="entry name" value="HATPase_c"/>
    <property type="match status" value="1"/>
</dbReference>
<dbReference type="CDD" id="cd00075">
    <property type="entry name" value="HATPase"/>
    <property type="match status" value="1"/>
</dbReference>
<evidence type="ECO:0000256" key="6">
    <source>
        <dbReference type="ARBA" id="ARBA00023012"/>
    </source>
</evidence>
<feature type="transmembrane region" description="Helical" evidence="7">
    <location>
        <begin position="196"/>
        <end position="216"/>
    </location>
</feature>
<dbReference type="PANTHER" id="PTHR45453:SF1">
    <property type="entry name" value="PHOSPHATE REGULON SENSOR PROTEIN PHOR"/>
    <property type="match status" value="1"/>
</dbReference>
<organism evidence="9 10">
    <name type="scientific">Nodularia harveyana UHCC-0300</name>
    <dbReference type="NCBI Taxonomy" id="2974287"/>
    <lineage>
        <taxon>Bacteria</taxon>
        <taxon>Bacillati</taxon>
        <taxon>Cyanobacteriota</taxon>
        <taxon>Cyanophyceae</taxon>
        <taxon>Nostocales</taxon>
        <taxon>Nodulariaceae</taxon>
        <taxon>Nodularia</taxon>
    </lineage>
</organism>
<dbReference type="InterPro" id="IPR049835">
    <property type="entry name" value="RppB"/>
</dbReference>
<proteinExistence type="predicted"/>
<comment type="caution">
    <text evidence="9">The sequence shown here is derived from an EMBL/GenBank/DDBJ whole genome shotgun (WGS) entry which is preliminary data.</text>
</comment>
<dbReference type="PRINTS" id="PR00344">
    <property type="entry name" value="BCTRLSENSOR"/>
</dbReference>
<evidence type="ECO:0000259" key="8">
    <source>
        <dbReference type="PROSITE" id="PS50109"/>
    </source>
</evidence>
<dbReference type="SMART" id="SM00387">
    <property type="entry name" value="HATPase_c"/>
    <property type="match status" value="1"/>
</dbReference>
<keyword evidence="7" id="KW-0812">Transmembrane</keyword>
<dbReference type="InterPro" id="IPR005467">
    <property type="entry name" value="His_kinase_dom"/>
</dbReference>
<reference evidence="9 10" key="1">
    <citation type="submission" date="2023-12" db="EMBL/GenBank/DDBJ databases">
        <title>Baltic Sea Cyanobacteria.</title>
        <authorList>
            <person name="Delbaje E."/>
            <person name="Fewer D.P."/>
            <person name="Shishido T.K."/>
        </authorList>
    </citation>
    <scope>NUCLEOTIDE SEQUENCE [LARGE SCALE GENOMIC DNA]</scope>
    <source>
        <strain evidence="9 10">UHCC-0300</strain>
    </source>
</reference>
<dbReference type="CDD" id="cd00082">
    <property type="entry name" value="HisKA"/>
    <property type="match status" value="1"/>
</dbReference>
<keyword evidence="10" id="KW-1185">Reference proteome</keyword>
<evidence type="ECO:0000256" key="7">
    <source>
        <dbReference type="SAM" id="Phobius"/>
    </source>
</evidence>
<dbReference type="Gene3D" id="3.30.565.10">
    <property type="entry name" value="Histidine kinase-like ATPase, C-terminal domain"/>
    <property type="match status" value="1"/>
</dbReference>
<keyword evidence="7" id="KW-1133">Transmembrane helix</keyword>
<dbReference type="EC" id="2.7.13.3" evidence="2"/>
<dbReference type="InterPro" id="IPR004358">
    <property type="entry name" value="Sig_transdc_His_kin-like_C"/>
</dbReference>
<dbReference type="Pfam" id="PF00512">
    <property type="entry name" value="HisKA"/>
    <property type="match status" value="1"/>
</dbReference>